<proteinExistence type="predicted"/>
<keyword evidence="3" id="KW-1185">Reference proteome</keyword>
<reference evidence="2 3" key="1">
    <citation type="submission" date="2014-04" db="EMBL/GenBank/DDBJ databases">
        <authorList>
            <consortium name="DOE Joint Genome Institute"/>
            <person name="Kuo A."/>
            <person name="Kohler A."/>
            <person name="Nagy L.G."/>
            <person name="Floudas D."/>
            <person name="Copeland A."/>
            <person name="Barry K.W."/>
            <person name="Cichocki N."/>
            <person name="Veneault-Fourrey C."/>
            <person name="LaButti K."/>
            <person name="Lindquist E.A."/>
            <person name="Lipzen A."/>
            <person name="Lundell T."/>
            <person name="Morin E."/>
            <person name="Murat C."/>
            <person name="Sun H."/>
            <person name="Tunlid A."/>
            <person name="Henrissat B."/>
            <person name="Grigoriev I.V."/>
            <person name="Hibbett D.S."/>
            <person name="Martin F."/>
            <person name="Nordberg H.P."/>
            <person name="Cantor M.N."/>
            <person name="Hua S.X."/>
        </authorList>
    </citation>
    <scope>NUCLEOTIDE SEQUENCE [LARGE SCALE GENOMIC DNA]</scope>
    <source>
        <strain evidence="2 3">LaAM-08-1</strain>
    </source>
</reference>
<organism evidence="2 3">
    <name type="scientific">Laccaria amethystina LaAM-08-1</name>
    <dbReference type="NCBI Taxonomy" id="1095629"/>
    <lineage>
        <taxon>Eukaryota</taxon>
        <taxon>Fungi</taxon>
        <taxon>Dikarya</taxon>
        <taxon>Basidiomycota</taxon>
        <taxon>Agaricomycotina</taxon>
        <taxon>Agaricomycetes</taxon>
        <taxon>Agaricomycetidae</taxon>
        <taxon>Agaricales</taxon>
        <taxon>Agaricineae</taxon>
        <taxon>Hydnangiaceae</taxon>
        <taxon>Laccaria</taxon>
    </lineage>
</organism>
<evidence type="ECO:0000256" key="1">
    <source>
        <dbReference type="SAM" id="MobiDB-lite"/>
    </source>
</evidence>
<dbReference type="AlphaFoldDB" id="A0A0C9X0H8"/>
<feature type="region of interest" description="Disordered" evidence="1">
    <location>
        <begin position="1"/>
        <end position="49"/>
    </location>
</feature>
<protein>
    <submittedName>
        <fullName evidence="2">Uncharacterized protein</fullName>
    </submittedName>
</protein>
<reference evidence="3" key="2">
    <citation type="submission" date="2015-01" db="EMBL/GenBank/DDBJ databases">
        <title>Evolutionary Origins and Diversification of the Mycorrhizal Mutualists.</title>
        <authorList>
            <consortium name="DOE Joint Genome Institute"/>
            <consortium name="Mycorrhizal Genomics Consortium"/>
            <person name="Kohler A."/>
            <person name="Kuo A."/>
            <person name="Nagy L.G."/>
            <person name="Floudas D."/>
            <person name="Copeland A."/>
            <person name="Barry K.W."/>
            <person name="Cichocki N."/>
            <person name="Veneault-Fourrey C."/>
            <person name="LaButti K."/>
            <person name="Lindquist E.A."/>
            <person name="Lipzen A."/>
            <person name="Lundell T."/>
            <person name="Morin E."/>
            <person name="Murat C."/>
            <person name="Riley R."/>
            <person name="Ohm R."/>
            <person name="Sun H."/>
            <person name="Tunlid A."/>
            <person name="Henrissat B."/>
            <person name="Grigoriev I.V."/>
            <person name="Hibbett D.S."/>
            <person name="Martin F."/>
        </authorList>
    </citation>
    <scope>NUCLEOTIDE SEQUENCE [LARGE SCALE GENOMIC DNA]</scope>
    <source>
        <strain evidence="3">LaAM-08-1</strain>
    </source>
</reference>
<sequence length="49" mass="5430">PHPTNREHGPPPLQHQHPQTAMAGHHDTPQTANMAQHHHLQTATTAHLL</sequence>
<gene>
    <name evidence="2" type="ORF">K443DRAFT_8990</name>
</gene>
<dbReference type="Proteomes" id="UP000054477">
    <property type="component" value="Unassembled WGS sequence"/>
</dbReference>
<evidence type="ECO:0000313" key="2">
    <source>
        <dbReference type="EMBL" id="KIJ98640.1"/>
    </source>
</evidence>
<name>A0A0C9X0H8_9AGAR</name>
<accession>A0A0C9X0H8</accession>
<feature type="non-terminal residue" evidence="2">
    <location>
        <position position="1"/>
    </location>
</feature>
<evidence type="ECO:0000313" key="3">
    <source>
        <dbReference type="Proteomes" id="UP000054477"/>
    </source>
</evidence>
<dbReference type="EMBL" id="KN838664">
    <property type="protein sequence ID" value="KIJ98640.1"/>
    <property type="molecule type" value="Genomic_DNA"/>
</dbReference>
<dbReference type="HOGENOM" id="CLU_3147195_0_0_1"/>